<dbReference type="EMBL" id="CP043494">
    <property type="protein sequence ID" value="WNG49147.1"/>
    <property type="molecule type" value="Genomic_DNA"/>
</dbReference>
<organism evidence="1 2">
    <name type="scientific">Archangium minus</name>
    <dbReference type="NCBI Taxonomy" id="83450"/>
    <lineage>
        <taxon>Bacteria</taxon>
        <taxon>Pseudomonadati</taxon>
        <taxon>Myxococcota</taxon>
        <taxon>Myxococcia</taxon>
        <taxon>Myxococcales</taxon>
        <taxon>Cystobacterineae</taxon>
        <taxon>Archangiaceae</taxon>
        <taxon>Archangium</taxon>
    </lineage>
</organism>
<gene>
    <name evidence="1" type="ORF">F0U60_37310</name>
</gene>
<dbReference type="Proteomes" id="UP001611383">
    <property type="component" value="Chromosome"/>
</dbReference>
<dbReference type="InterPro" id="IPR019546">
    <property type="entry name" value="TAT_signal_bac_arc"/>
</dbReference>
<dbReference type="Gene3D" id="2.115.10.20">
    <property type="entry name" value="Glycosyl hydrolase domain, family 43"/>
    <property type="match status" value="2"/>
</dbReference>
<proteinExistence type="predicted"/>
<evidence type="ECO:0000313" key="1">
    <source>
        <dbReference type="EMBL" id="WNG49147.1"/>
    </source>
</evidence>
<name>A0ABY9X173_9BACT</name>
<dbReference type="InterPro" id="IPR023296">
    <property type="entry name" value="Glyco_hydro_beta-prop_sf"/>
</dbReference>
<sequence>MNTRMGCRKTRTDVSRRAFLKGSLATSGGLVLGGGTGLVSGLANAAPAGFPNYTYIGTAFNKVNLRYNPTGELIFPCIRGTIGRVANPLARYYLYYAPHDAPGGICLAYSDHLYGQFTEYPYNPIFSRTWPGGPPDISHVSSPHVLWNSRVNQFYLYFHGENTVTRVATSTDGIHFTYQGGCVSTRFFTDGSVTETSYARVFEHDIPSKGSHYVMVFMGNQNGRRRIFWGWSKTGDAQSWTIQQTPLVSPAADGETNISGPHVVFRNGTAYVIYHGGSGRMYITEVGMNFDKEVHLGVFHTPLGGWPDNGRAAAPSFGTEDGEEYMFYEAGDRLNATIAVAKVLW</sequence>
<keyword evidence="2" id="KW-1185">Reference proteome</keyword>
<dbReference type="NCBIfam" id="TIGR01409">
    <property type="entry name" value="TAT_signal_seq"/>
    <property type="match status" value="1"/>
</dbReference>
<reference evidence="1 2" key="1">
    <citation type="submission" date="2019-08" db="EMBL/GenBank/DDBJ databases">
        <title>Archangium and Cystobacter genomes.</title>
        <authorList>
            <person name="Chen I.-C.K."/>
            <person name="Wielgoss S."/>
        </authorList>
    </citation>
    <scope>NUCLEOTIDE SEQUENCE [LARGE SCALE GENOMIC DNA]</scope>
    <source>
        <strain evidence="1 2">Cbm 6</strain>
    </source>
</reference>
<accession>A0ABY9X173</accession>
<protein>
    <submittedName>
        <fullName evidence="1">Twin-arginine translocation signal domain-containing protein</fullName>
    </submittedName>
</protein>
<dbReference type="SUPFAM" id="SSF75005">
    <property type="entry name" value="Arabinanase/levansucrase/invertase"/>
    <property type="match status" value="1"/>
</dbReference>
<evidence type="ECO:0000313" key="2">
    <source>
        <dbReference type="Proteomes" id="UP001611383"/>
    </source>
</evidence>